<evidence type="ECO:0000313" key="1">
    <source>
        <dbReference type="EMBL" id="QDH76085.1"/>
    </source>
</evidence>
<evidence type="ECO:0008006" key="2">
    <source>
        <dbReference type="Google" id="ProtNLM"/>
    </source>
</evidence>
<keyword evidence="1" id="KW-0614">Plasmid</keyword>
<reference evidence="1" key="1">
    <citation type="submission" date="2019-04" db="EMBL/GenBank/DDBJ databases">
        <authorList>
            <person name="Hu G."/>
            <person name="Luo X."/>
        </authorList>
    </citation>
    <scope>NUCLEOTIDE SEQUENCE</scope>
    <source>
        <strain evidence="1">MM1L5</strain>
        <plasmid evidence="1">pMM1L5</plasmid>
    </source>
</reference>
<proteinExistence type="predicted"/>
<sequence>MSDSLTRHTPVNGHKIHRHYLPVFKGKLPAIAAVRRFSAALSRHDWNRNPHIYNLRCERNQRISVRSERRETWYALALAMIANADYNPDSEALFEVMCPVETLAAQCGQLHQYENGRKSYDPVLHALHDWEAANLIIIHRDFDREAKQYKAMRIWLRPEFFAGLGFGLAALRDIVTRFRRWMERKGLREEYQKRYARHVLRLSRSNVASLDNRHALKNLLKKLRRLVTGDDETLESEKKHLEKALKEKKAQLKASRPQEDTPGDAWRLYERWKQINPVAVVRALEQRIKSQFPALHGELLYQCYLDNLPDH</sequence>
<name>A0A514C9E8_MORMO</name>
<organism evidence="1">
    <name type="scientific">Morganella morganii</name>
    <name type="common">Proteus morganii</name>
    <dbReference type="NCBI Taxonomy" id="582"/>
    <lineage>
        <taxon>Bacteria</taxon>
        <taxon>Pseudomonadati</taxon>
        <taxon>Pseudomonadota</taxon>
        <taxon>Gammaproteobacteria</taxon>
        <taxon>Enterobacterales</taxon>
        <taxon>Morganellaceae</taxon>
        <taxon>Morganella</taxon>
    </lineage>
</organism>
<dbReference type="RefSeq" id="WP_172694084.1">
    <property type="nucleotide sequence ID" value="NZ_CBCYIR010000044.1"/>
</dbReference>
<dbReference type="EMBL" id="MK851048">
    <property type="protein sequence ID" value="QDH76085.1"/>
    <property type="molecule type" value="Genomic_DNA"/>
</dbReference>
<geneLocation type="plasmid" evidence="1">
    <name>pMM1L5</name>
</geneLocation>
<dbReference type="AlphaFoldDB" id="A0A514C9E8"/>
<protein>
    <recommendedName>
        <fullName evidence="2">IncFII RepA protein family</fullName>
    </recommendedName>
</protein>
<accession>A0A514C9E8</accession>